<evidence type="ECO:0000256" key="2">
    <source>
        <dbReference type="SAM" id="Phobius"/>
    </source>
</evidence>
<proteinExistence type="predicted"/>
<evidence type="ECO:0000256" key="1">
    <source>
        <dbReference type="PROSITE-ProRule" id="PRU01193"/>
    </source>
</evidence>
<dbReference type="Proteomes" id="UP001447842">
    <property type="component" value="Chromosome"/>
</dbReference>
<dbReference type="PROSITE" id="PS51846">
    <property type="entry name" value="CNNM"/>
    <property type="match status" value="1"/>
</dbReference>
<sequence length="340" mass="38258">MEITSLTLLNWLGIVFCITQSAMFSGLNLAFFSISKMRLHIDMSKGDAAAAKVYAMREDPNFLLTTILWGNVGINVLLTLLSNSVMAGVIAFVFSTFVITLFGEIIPQAYFSRNALKMASTLAPLLRFYQLLLWPLAKPSAKMLDLWLGKEAVQFLRENEIEEMLKLHIQERDSDITRTEGVGALNFLAMDDLKVGEEGEPIEPLSIIPLKFEGSVPQFPEIASSSKDPFLRRVQRPHKSWIILTDMRDNPRLVMDADGFINAALFEFDTFDPMEHCHRPTIITNMETTLGYILPGLQVDPEHMEDDVIDQDIILVWGAERRIITGADILGRLLRGIVAK</sequence>
<protein>
    <submittedName>
        <fullName evidence="4">DUF21 domain-containing protein</fullName>
    </submittedName>
</protein>
<organism evidence="4 5">
    <name type="scientific">Sulfurimonas diazotrophicus</name>
    <dbReference type="NCBI Taxonomy" id="3131939"/>
    <lineage>
        <taxon>Bacteria</taxon>
        <taxon>Pseudomonadati</taxon>
        <taxon>Campylobacterota</taxon>
        <taxon>Epsilonproteobacteria</taxon>
        <taxon>Campylobacterales</taxon>
        <taxon>Sulfurimonadaceae</taxon>
        <taxon>Sulfurimonas</taxon>
    </lineage>
</organism>
<dbReference type="PANTHER" id="PTHR12064:SF94">
    <property type="entry name" value="UNEXTENDED PROTEIN"/>
    <property type="match status" value="1"/>
</dbReference>
<dbReference type="RefSeq" id="WP_345972127.1">
    <property type="nucleotide sequence ID" value="NZ_CP147920.1"/>
</dbReference>
<keyword evidence="1 2" id="KW-0812">Transmembrane</keyword>
<name>A0ABZ3H7V3_9BACT</name>
<feature type="transmembrane region" description="Helical" evidence="2">
    <location>
        <begin position="12"/>
        <end position="34"/>
    </location>
</feature>
<evidence type="ECO:0000313" key="4">
    <source>
        <dbReference type="EMBL" id="XAU14389.1"/>
    </source>
</evidence>
<dbReference type="InterPro" id="IPR045095">
    <property type="entry name" value="ACDP"/>
</dbReference>
<keyword evidence="1 2" id="KW-0472">Membrane</keyword>
<feature type="transmembrane region" description="Helical" evidence="2">
    <location>
        <begin position="87"/>
        <end position="106"/>
    </location>
</feature>
<dbReference type="PANTHER" id="PTHR12064">
    <property type="entry name" value="METAL TRANSPORTER CNNM"/>
    <property type="match status" value="1"/>
</dbReference>
<feature type="transmembrane region" description="Helical" evidence="2">
    <location>
        <begin position="62"/>
        <end position="81"/>
    </location>
</feature>
<feature type="domain" description="CNNM transmembrane" evidence="3">
    <location>
        <begin position="3"/>
        <end position="180"/>
    </location>
</feature>
<gene>
    <name evidence="4" type="ORF">WCY31_09020</name>
</gene>
<dbReference type="InterPro" id="IPR002550">
    <property type="entry name" value="CNNM"/>
</dbReference>
<accession>A0ABZ3H7V3</accession>
<evidence type="ECO:0000259" key="3">
    <source>
        <dbReference type="PROSITE" id="PS51846"/>
    </source>
</evidence>
<keyword evidence="1 2" id="KW-1133">Transmembrane helix</keyword>
<evidence type="ECO:0000313" key="5">
    <source>
        <dbReference type="Proteomes" id="UP001447842"/>
    </source>
</evidence>
<reference evidence="4 5" key="1">
    <citation type="submission" date="2024-03" db="EMBL/GenBank/DDBJ databases">
        <title>Sulfurimonas sp. HSL3-1.</title>
        <authorList>
            <person name="Wang S."/>
        </authorList>
    </citation>
    <scope>NUCLEOTIDE SEQUENCE [LARGE SCALE GENOMIC DNA]</scope>
    <source>
        <strain evidence="4 5">HSL3-1</strain>
    </source>
</reference>
<dbReference type="EMBL" id="CP147920">
    <property type="protein sequence ID" value="XAU14389.1"/>
    <property type="molecule type" value="Genomic_DNA"/>
</dbReference>
<keyword evidence="5" id="KW-1185">Reference proteome</keyword>
<dbReference type="Pfam" id="PF01595">
    <property type="entry name" value="CNNM"/>
    <property type="match status" value="1"/>
</dbReference>